<keyword evidence="1" id="KW-1133">Transmembrane helix</keyword>
<dbReference type="Gramene" id="Pp3c7_21940V3.1">
    <property type="protein sequence ID" value="Pp3c7_21940V3.1"/>
    <property type="gene ID" value="Pp3c7_21940"/>
</dbReference>
<reference evidence="2 4" key="2">
    <citation type="journal article" date="2018" name="Plant J.">
        <title>The Physcomitrella patens chromosome-scale assembly reveals moss genome structure and evolution.</title>
        <authorList>
            <person name="Lang D."/>
            <person name="Ullrich K.K."/>
            <person name="Murat F."/>
            <person name="Fuchs J."/>
            <person name="Jenkins J."/>
            <person name="Haas F.B."/>
            <person name="Piednoel M."/>
            <person name="Gundlach H."/>
            <person name="Van Bel M."/>
            <person name="Meyberg R."/>
            <person name="Vives C."/>
            <person name="Morata J."/>
            <person name="Symeonidi A."/>
            <person name="Hiss M."/>
            <person name="Muchero W."/>
            <person name="Kamisugi Y."/>
            <person name="Saleh O."/>
            <person name="Blanc G."/>
            <person name="Decker E.L."/>
            <person name="van Gessel N."/>
            <person name="Grimwood J."/>
            <person name="Hayes R.D."/>
            <person name="Graham S.W."/>
            <person name="Gunter L.E."/>
            <person name="McDaniel S.F."/>
            <person name="Hoernstein S.N.W."/>
            <person name="Larsson A."/>
            <person name="Li F.W."/>
            <person name="Perroud P.F."/>
            <person name="Phillips J."/>
            <person name="Ranjan P."/>
            <person name="Rokshar D.S."/>
            <person name="Rothfels C.J."/>
            <person name="Schneider L."/>
            <person name="Shu S."/>
            <person name="Stevenson D.W."/>
            <person name="Thummler F."/>
            <person name="Tillich M."/>
            <person name="Villarreal Aguilar J.C."/>
            <person name="Widiez T."/>
            <person name="Wong G.K."/>
            <person name="Wymore A."/>
            <person name="Zhang Y."/>
            <person name="Zimmer A.D."/>
            <person name="Quatrano R.S."/>
            <person name="Mayer K.F.X."/>
            <person name="Goodstein D."/>
            <person name="Casacuberta J.M."/>
            <person name="Vandepoele K."/>
            <person name="Reski R."/>
            <person name="Cuming A.C."/>
            <person name="Tuskan G.A."/>
            <person name="Maumus F."/>
            <person name="Salse J."/>
            <person name="Schmutz J."/>
            <person name="Rensing S.A."/>
        </authorList>
    </citation>
    <scope>NUCLEOTIDE SEQUENCE [LARGE SCALE GENOMIC DNA]</scope>
    <source>
        <strain evidence="3 4">cv. Gransden 2004</strain>
    </source>
</reference>
<evidence type="ECO:0000313" key="2">
    <source>
        <dbReference type="EMBL" id="PNR51488.1"/>
    </source>
</evidence>
<evidence type="ECO:0000313" key="3">
    <source>
        <dbReference type="EnsemblPlants" id="Pp3c7_21940V3.1"/>
    </source>
</evidence>
<gene>
    <name evidence="3" type="primary">LOC112284360</name>
    <name evidence="2" type="ORF">PHYPA_010675</name>
</gene>
<comment type="function">
    <text evidence="1">May play a role in anterograde transport of membrane proteins from the endoplasmic reticulum to the Golgi.</text>
</comment>
<dbReference type="GO" id="GO:0006886">
    <property type="term" value="P:intracellular protein transport"/>
    <property type="evidence" value="ECO:0007669"/>
    <property type="project" value="UniProtKB-UniRule"/>
</dbReference>
<organism evidence="2">
    <name type="scientific">Physcomitrium patens</name>
    <name type="common">Spreading-leaved earth moss</name>
    <name type="synonym">Physcomitrella patens</name>
    <dbReference type="NCBI Taxonomy" id="3218"/>
    <lineage>
        <taxon>Eukaryota</taxon>
        <taxon>Viridiplantae</taxon>
        <taxon>Streptophyta</taxon>
        <taxon>Embryophyta</taxon>
        <taxon>Bryophyta</taxon>
        <taxon>Bryophytina</taxon>
        <taxon>Bryopsida</taxon>
        <taxon>Funariidae</taxon>
        <taxon>Funariales</taxon>
        <taxon>Funariaceae</taxon>
        <taxon>Physcomitrium</taxon>
    </lineage>
</organism>
<keyword evidence="1" id="KW-0472">Membrane</keyword>
<accession>A0A2K1KCJ7</accession>
<dbReference type="AlphaFoldDB" id="A0A2K1KCJ7"/>
<dbReference type="EnsemblPlants" id="Pp3c7_21940V3.1">
    <property type="protein sequence ID" value="Pp3c7_21940V3.1"/>
    <property type="gene ID" value="Pp3c7_21940"/>
</dbReference>
<protein>
    <recommendedName>
        <fullName evidence="1">Endoplasmic reticulum transmembrane protein</fullName>
    </recommendedName>
</protein>
<dbReference type="PANTHER" id="PTHR12701:SF20">
    <property type="entry name" value="ENDOPLASMIC RETICULUM TRANSMEMBRANE PROTEIN"/>
    <property type="match status" value="1"/>
</dbReference>
<sequence length="129" mass="14986">MALQWYLLGVVAAVEAAVLLLLTAPLPRGLSKQVLEFVKRILQPGLAVVPFALFQLLEVYWKYENRINCSKQECSPFERDRFTRSLYKSHRNALLALSAALFYWLLFRIAKMQQDVLQAEERVKMPKEE</sequence>
<keyword evidence="1" id="KW-0812">Transmembrane</keyword>
<dbReference type="InterPro" id="IPR008417">
    <property type="entry name" value="BAP29/BAP31"/>
</dbReference>
<dbReference type="Gramene" id="Pp3c7_21940V3.2">
    <property type="protein sequence ID" value="Pp3c7_21940V3.2"/>
    <property type="gene ID" value="Pp3c7_21940"/>
</dbReference>
<dbReference type="RefSeq" id="XP_024379868.1">
    <property type="nucleotide sequence ID" value="XM_024524100.2"/>
</dbReference>
<comment type="subcellular location">
    <subcellularLocation>
        <location evidence="1">Endoplasmic reticulum membrane</location>
        <topology evidence="1">Multi-pass membrane protein</topology>
    </subcellularLocation>
</comment>
<proteinExistence type="inferred from homology"/>
<dbReference type="OrthoDB" id="1901634at2759"/>
<dbReference type="PaxDb" id="3218-PP1S2_241V6.1"/>
<dbReference type="GO" id="GO:0070973">
    <property type="term" value="P:protein localization to endoplasmic reticulum exit site"/>
    <property type="evidence" value="ECO:0000318"/>
    <property type="project" value="GO_Central"/>
</dbReference>
<keyword evidence="1" id="KW-0653">Protein transport</keyword>
<evidence type="ECO:0000313" key="4">
    <source>
        <dbReference type="Proteomes" id="UP000006727"/>
    </source>
</evidence>
<dbReference type="GO" id="GO:0005789">
    <property type="term" value="C:endoplasmic reticulum membrane"/>
    <property type="evidence" value="ECO:0000318"/>
    <property type="project" value="GO_Central"/>
</dbReference>
<feature type="transmembrane region" description="Helical" evidence="1">
    <location>
        <begin position="37"/>
        <end position="57"/>
    </location>
</feature>
<dbReference type="EnsemblPlants" id="Pp3c7_21940V3.2">
    <property type="protein sequence ID" value="Pp3c7_21940V3.2"/>
    <property type="gene ID" value="Pp3c7_21940"/>
</dbReference>
<feature type="transmembrane region" description="Helical" evidence="1">
    <location>
        <begin position="6"/>
        <end position="25"/>
    </location>
</feature>
<keyword evidence="1" id="KW-0813">Transport</keyword>
<reference evidence="2 4" key="1">
    <citation type="journal article" date="2008" name="Science">
        <title>The Physcomitrella genome reveals evolutionary insights into the conquest of land by plants.</title>
        <authorList>
            <person name="Rensing S."/>
            <person name="Lang D."/>
            <person name="Zimmer A."/>
            <person name="Terry A."/>
            <person name="Salamov A."/>
            <person name="Shapiro H."/>
            <person name="Nishiyama T."/>
            <person name="Perroud P.-F."/>
            <person name="Lindquist E."/>
            <person name="Kamisugi Y."/>
            <person name="Tanahashi T."/>
            <person name="Sakakibara K."/>
            <person name="Fujita T."/>
            <person name="Oishi K."/>
            <person name="Shin-I T."/>
            <person name="Kuroki Y."/>
            <person name="Toyoda A."/>
            <person name="Suzuki Y."/>
            <person name="Hashimoto A."/>
            <person name="Yamaguchi K."/>
            <person name="Sugano A."/>
            <person name="Kohara Y."/>
            <person name="Fujiyama A."/>
            <person name="Anterola A."/>
            <person name="Aoki S."/>
            <person name="Ashton N."/>
            <person name="Barbazuk W.B."/>
            <person name="Barker E."/>
            <person name="Bennetzen J."/>
            <person name="Bezanilla M."/>
            <person name="Blankenship R."/>
            <person name="Cho S.H."/>
            <person name="Dutcher S."/>
            <person name="Estelle M."/>
            <person name="Fawcett J.A."/>
            <person name="Gundlach H."/>
            <person name="Hanada K."/>
            <person name="Heyl A."/>
            <person name="Hicks K.A."/>
            <person name="Hugh J."/>
            <person name="Lohr M."/>
            <person name="Mayer K."/>
            <person name="Melkozernov A."/>
            <person name="Murata T."/>
            <person name="Nelson D."/>
            <person name="Pils B."/>
            <person name="Prigge M."/>
            <person name="Reiss B."/>
            <person name="Renner T."/>
            <person name="Rombauts S."/>
            <person name="Rushton P."/>
            <person name="Sanderfoot A."/>
            <person name="Schween G."/>
            <person name="Shiu S.-H."/>
            <person name="Stueber K."/>
            <person name="Theodoulou F.L."/>
            <person name="Tu H."/>
            <person name="Van de Peer Y."/>
            <person name="Verrier P.J."/>
            <person name="Waters E."/>
            <person name="Wood A."/>
            <person name="Yang L."/>
            <person name="Cove D."/>
            <person name="Cuming A."/>
            <person name="Hasebe M."/>
            <person name="Lucas S."/>
            <person name="Mishler D.B."/>
            <person name="Reski R."/>
            <person name="Grigoriev I."/>
            <person name="Quatrano R.S."/>
            <person name="Boore J.L."/>
        </authorList>
    </citation>
    <scope>NUCLEOTIDE SEQUENCE [LARGE SCALE GENOMIC DNA]</scope>
    <source>
        <strain evidence="3 4">cv. Gransden 2004</strain>
    </source>
</reference>
<keyword evidence="1" id="KW-0931">ER-Golgi transport</keyword>
<keyword evidence="4" id="KW-1185">Reference proteome</keyword>
<comment type="similarity">
    <text evidence="1">Belongs to the BCAP29/BCAP31 family.</text>
</comment>
<dbReference type="PANTHER" id="PTHR12701">
    <property type="entry name" value="BCR-ASSOCIATED PROTEIN, BAP"/>
    <property type="match status" value="1"/>
</dbReference>
<feature type="transmembrane region" description="Helical" evidence="1">
    <location>
        <begin position="93"/>
        <end position="110"/>
    </location>
</feature>
<evidence type="ECO:0000256" key="1">
    <source>
        <dbReference type="RuleBase" id="RU367026"/>
    </source>
</evidence>
<keyword evidence="1" id="KW-0256">Endoplasmic reticulum</keyword>
<dbReference type="OMA" id="CLVRICK"/>
<dbReference type="EMBL" id="ABEU02000007">
    <property type="protein sequence ID" value="PNR51488.1"/>
    <property type="molecule type" value="Genomic_DNA"/>
</dbReference>
<dbReference type="Proteomes" id="UP000006727">
    <property type="component" value="Chromosome 7"/>
</dbReference>
<dbReference type="GeneID" id="112284360"/>
<dbReference type="GO" id="GO:0006888">
    <property type="term" value="P:endoplasmic reticulum to Golgi vesicle-mediated transport"/>
    <property type="evidence" value="ECO:0000318"/>
    <property type="project" value="GO_Central"/>
</dbReference>
<name>A0A2K1KCJ7_PHYPA</name>
<reference evidence="3" key="3">
    <citation type="submission" date="2020-12" db="UniProtKB">
        <authorList>
            <consortium name="EnsemblPlants"/>
        </authorList>
    </citation>
    <scope>IDENTIFICATION</scope>
</reference>